<dbReference type="UniPathway" id="UPA00034">
    <property type="reaction ID" value="UER00016"/>
</dbReference>
<dbReference type="AlphaFoldDB" id="A0A1B1AJB9"/>
<comment type="caution">
    <text evidence="15">Lacks conserved residue(s) required for the propagation of feature annotation.</text>
</comment>
<keyword evidence="10 15" id="KW-0220">Diaminopimelate biosynthesis</keyword>
<evidence type="ECO:0000256" key="16">
    <source>
        <dbReference type="PIRSR" id="PIRSR000148-1"/>
    </source>
</evidence>
<protein>
    <recommendedName>
        <fullName evidence="6 15">Aspartate-semialdehyde dehydrogenase</fullName>
        <shortName evidence="15">ASA dehydrogenase</shortName>
        <shortName evidence="15">ASADH</shortName>
        <ecNumber evidence="6 15">1.2.1.11</ecNumber>
    </recommendedName>
    <alternativeName>
        <fullName evidence="15">Aspartate-beta-semialdehyde dehydrogenase</fullName>
    </alternativeName>
</protein>
<feature type="binding site" evidence="15">
    <location>
        <position position="155"/>
    </location>
    <ligand>
        <name>substrate</name>
    </ligand>
</feature>
<keyword evidence="19" id="KW-1185">Reference proteome</keyword>
<comment type="similarity">
    <text evidence="4 15">Belongs to the aspartate-semialdehyde dehydrogenase family.</text>
</comment>
<evidence type="ECO:0000256" key="11">
    <source>
        <dbReference type="ARBA" id="ARBA00023002"/>
    </source>
</evidence>
<dbReference type="STRING" id="1759059.ATE48_12315"/>
<dbReference type="InterPro" id="IPR005986">
    <property type="entry name" value="Asp_semialdehyde_DH_beta"/>
</dbReference>
<dbReference type="FunCoup" id="A0A1B1AJB9">
    <property type="interactions" value="485"/>
</dbReference>
<keyword evidence="13 15" id="KW-0486">Methionine biosynthesis</keyword>
<comment type="subunit">
    <text evidence="5 15">Homodimer.</text>
</comment>
<accession>A0A1B1AJB9</accession>
<dbReference type="HAMAP" id="MF_02121">
    <property type="entry name" value="ASADH"/>
    <property type="match status" value="1"/>
</dbReference>
<feature type="binding site" evidence="15">
    <location>
        <position position="317"/>
    </location>
    <ligand>
        <name>NADP(+)</name>
        <dbReference type="ChEBI" id="CHEBI:58349"/>
    </ligand>
</feature>
<evidence type="ECO:0000256" key="14">
    <source>
        <dbReference type="ARBA" id="ARBA00047891"/>
    </source>
</evidence>
<dbReference type="RefSeq" id="WP_066771941.1">
    <property type="nucleotide sequence ID" value="NZ_CP013244.1"/>
</dbReference>
<dbReference type="InterPro" id="IPR012280">
    <property type="entry name" value="Semialdhyde_DH_dimer_dom"/>
</dbReference>
<dbReference type="GO" id="GO:0050661">
    <property type="term" value="F:NADP binding"/>
    <property type="evidence" value="ECO:0007669"/>
    <property type="project" value="UniProtKB-UniRule"/>
</dbReference>
<dbReference type="Pfam" id="PF01118">
    <property type="entry name" value="Semialdhyde_dh"/>
    <property type="match status" value="1"/>
</dbReference>
<dbReference type="CDD" id="cd02316">
    <property type="entry name" value="VcASADH2_like_N"/>
    <property type="match status" value="1"/>
</dbReference>
<keyword evidence="11 15" id="KW-0560">Oxidoreductase</keyword>
<organism evidence="18 19">
    <name type="scientific">Candidatus Viadribacter manganicus</name>
    <dbReference type="NCBI Taxonomy" id="1759059"/>
    <lineage>
        <taxon>Bacteria</taxon>
        <taxon>Pseudomonadati</taxon>
        <taxon>Pseudomonadota</taxon>
        <taxon>Alphaproteobacteria</taxon>
        <taxon>Hyphomonadales</taxon>
        <taxon>Hyphomonadaceae</taxon>
        <taxon>Candidatus Viadribacter</taxon>
    </lineage>
</organism>
<evidence type="ECO:0000256" key="15">
    <source>
        <dbReference type="HAMAP-Rule" id="MF_02121"/>
    </source>
</evidence>
<dbReference type="GO" id="GO:0019877">
    <property type="term" value="P:diaminopimelate biosynthetic process"/>
    <property type="evidence" value="ECO:0007669"/>
    <property type="project" value="UniProtKB-UniRule"/>
</dbReference>
<dbReference type="GO" id="GO:0004073">
    <property type="term" value="F:aspartate-semialdehyde dehydrogenase activity"/>
    <property type="evidence" value="ECO:0007669"/>
    <property type="project" value="UniProtKB-UniRule"/>
</dbReference>
<comment type="pathway">
    <text evidence="2 15">Amino-acid biosynthesis; L-lysine biosynthesis via DAP pathway; (S)-tetrahydrodipicolinate from L-aspartate: step 2/4.</text>
</comment>
<evidence type="ECO:0000256" key="8">
    <source>
        <dbReference type="ARBA" id="ARBA00022697"/>
    </source>
</evidence>
<dbReference type="InterPro" id="IPR000534">
    <property type="entry name" value="Semialdehyde_DH_NAD-bd"/>
</dbReference>
<dbReference type="KEGG" id="cbot:ATE48_12315"/>
<evidence type="ECO:0000256" key="13">
    <source>
        <dbReference type="ARBA" id="ARBA00023167"/>
    </source>
</evidence>
<keyword evidence="9 15" id="KW-0521">NADP</keyword>
<feature type="active site" description="Acyl-thioester intermediate" evidence="15 16">
    <location>
        <position position="128"/>
    </location>
</feature>
<dbReference type="SMART" id="SM00859">
    <property type="entry name" value="Semialdhyde_dh"/>
    <property type="match status" value="1"/>
</dbReference>
<sequence length="334" mass="35645">MSKNVAIVGATGAVGTEMLRCLETRNFPVGKLHALASSASAGKMVQFKDREITLEALEGFDFAGIDVALLAVDTDIAMDCAARATKAGATVIDNSSAFRMKANVPLVVPEVNGALLEERPRLIANPNCVAAIMVMALAPLQNLARISRVHAASYQAASGAGLPAMRELEDSTRAYLAGQKFEPKVLPHPYAFNFFSHNTPIDPETGYNGEETKVMRETRKILDLPDLRISITCIRVPVLRAHGIAMSVEFDRAVTPETARGALAQAPGVRVVDDPAANRFPMPVEASGIEEVLVGRIRRDVSDASGKTLSLFVCGDQLLKGAALNAVQIAERLA</sequence>
<dbReference type="GO" id="GO:0071266">
    <property type="term" value="P:'de novo' L-methionine biosynthetic process"/>
    <property type="evidence" value="ECO:0007669"/>
    <property type="project" value="UniProtKB-UniRule"/>
</dbReference>
<comment type="catalytic activity">
    <reaction evidence="14 15">
        <text>L-aspartate 4-semialdehyde + phosphate + NADP(+) = 4-phospho-L-aspartate + NADPH + H(+)</text>
        <dbReference type="Rhea" id="RHEA:24284"/>
        <dbReference type="ChEBI" id="CHEBI:15378"/>
        <dbReference type="ChEBI" id="CHEBI:43474"/>
        <dbReference type="ChEBI" id="CHEBI:57535"/>
        <dbReference type="ChEBI" id="CHEBI:57783"/>
        <dbReference type="ChEBI" id="CHEBI:58349"/>
        <dbReference type="ChEBI" id="CHEBI:537519"/>
        <dbReference type="EC" id="1.2.1.11"/>
    </reaction>
</comment>
<dbReference type="Gene3D" id="3.40.50.720">
    <property type="entry name" value="NAD(P)-binding Rossmann-like Domain"/>
    <property type="match status" value="1"/>
</dbReference>
<gene>
    <name evidence="15" type="primary">asd</name>
    <name evidence="18" type="ORF">ATE48_12315</name>
</gene>
<evidence type="ECO:0000256" key="2">
    <source>
        <dbReference type="ARBA" id="ARBA00005076"/>
    </source>
</evidence>
<evidence type="ECO:0000256" key="12">
    <source>
        <dbReference type="ARBA" id="ARBA00023154"/>
    </source>
</evidence>
<dbReference type="SUPFAM" id="SSF55347">
    <property type="entry name" value="Glyceraldehyde-3-phosphate dehydrogenase-like, C-terminal domain"/>
    <property type="match status" value="1"/>
</dbReference>
<dbReference type="PANTHER" id="PTHR46278">
    <property type="entry name" value="DEHYDROGENASE, PUTATIVE-RELATED"/>
    <property type="match status" value="1"/>
</dbReference>
<dbReference type="GO" id="GO:0051287">
    <property type="term" value="F:NAD binding"/>
    <property type="evidence" value="ECO:0007669"/>
    <property type="project" value="InterPro"/>
</dbReference>
<feature type="binding site" evidence="15">
    <location>
        <begin position="158"/>
        <end position="159"/>
    </location>
    <ligand>
        <name>NADP(+)</name>
        <dbReference type="ChEBI" id="CHEBI:58349"/>
    </ligand>
</feature>
<dbReference type="UniPathway" id="UPA00050">
    <property type="reaction ID" value="UER00463"/>
</dbReference>
<dbReference type="Pfam" id="PF02774">
    <property type="entry name" value="Semialdhyde_dhC"/>
    <property type="match status" value="1"/>
</dbReference>
<feature type="domain" description="Semialdehyde dehydrogenase NAD-binding" evidence="17">
    <location>
        <begin position="4"/>
        <end position="119"/>
    </location>
</feature>
<evidence type="ECO:0000256" key="6">
    <source>
        <dbReference type="ARBA" id="ARBA00013120"/>
    </source>
</evidence>
<evidence type="ECO:0000313" key="18">
    <source>
        <dbReference type="EMBL" id="ANP46645.1"/>
    </source>
</evidence>
<evidence type="ECO:0000256" key="10">
    <source>
        <dbReference type="ARBA" id="ARBA00022915"/>
    </source>
</evidence>
<dbReference type="GO" id="GO:0009089">
    <property type="term" value="P:lysine biosynthetic process via diaminopimelate"/>
    <property type="evidence" value="ECO:0007669"/>
    <property type="project" value="UniProtKB-UniRule"/>
</dbReference>
<dbReference type="NCBIfam" id="NF011456">
    <property type="entry name" value="PRK14874.1"/>
    <property type="match status" value="1"/>
</dbReference>
<keyword evidence="7 15" id="KW-0028">Amino-acid biosynthesis</keyword>
<evidence type="ECO:0000256" key="4">
    <source>
        <dbReference type="ARBA" id="ARBA00010584"/>
    </source>
</evidence>
<proteinExistence type="inferred from homology"/>
<keyword evidence="8 15" id="KW-0791">Threonine biosynthesis</keyword>
<evidence type="ECO:0000259" key="17">
    <source>
        <dbReference type="SMART" id="SM00859"/>
    </source>
</evidence>
<dbReference type="OrthoDB" id="9805684at2"/>
<dbReference type="InParanoid" id="A0A1B1AJB9"/>
<dbReference type="PIRSF" id="PIRSF000148">
    <property type="entry name" value="ASA_dh"/>
    <property type="match status" value="1"/>
</dbReference>
<dbReference type="GO" id="GO:0009097">
    <property type="term" value="P:isoleucine biosynthetic process"/>
    <property type="evidence" value="ECO:0007669"/>
    <property type="project" value="UniProtKB-UniRule"/>
</dbReference>
<keyword evidence="12 15" id="KW-0457">Lysine biosynthesis</keyword>
<dbReference type="Gene3D" id="3.30.360.10">
    <property type="entry name" value="Dihydrodipicolinate Reductase, domain 2"/>
    <property type="match status" value="1"/>
</dbReference>
<feature type="binding site" evidence="15">
    <location>
        <position position="99"/>
    </location>
    <ligand>
        <name>phosphate</name>
        <dbReference type="ChEBI" id="CHEBI:43474"/>
    </ligand>
</feature>
<feature type="active site" description="Proton acceptor" evidence="15 16">
    <location>
        <position position="242"/>
    </location>
</feature>
<dbReference type="PANTHER" id="PTHR46278:SF2">
    <property type="entry name" value="ASPARTATE-SEMIALDEHYDE DEHYDROGENASE"/>
    <property type="match status" value="1"/>
</dbReference>
<evidence type="ECO:0000256" key="3">
    <source>
        <dbReference type="ARBA" id="ARBA00005097"/>
    </source>
</evidence>
<comment type="pathway">
    <text evidence="1 15">Amino-acid biosynthesis; L-methionine biosynthesis via de novo pathway; L-homoserine from L-aspartate: step 2/3.</text>
</comment>
<dbReference type="InterPro" id="IPR012080">
    <property type="entry name" value="Asp_semialdehyde_DH"/>
</dbReference>
<evidence type="ECO:0000256" key="9">
    <source>
        <dbReference type="ARBA" id="ARBA00022857"/>
    </source>
</evidence>
<dbReference type="SUPFAM" id="SSF51735">
    <property type="entry name" value="NAD(P)-binding Rossmann-fold domains"/>
    <property type="match status" value="1"/>
</dbReference>
<dbReference type="EC" id="1.2.1.11" evidence="6 15"/>
<reference evidence="18 19" key="1">
    <citation type="submission" date="2015-11" db="EMBL/GenBank/DDBJ databases">
        <title>Whole-Genome Sequence of Candidatus Oderbacter manganicum from the National Park Lower Oder Valley, Germany.</title>
        <authorList>
            <person name="Braun B."/>
            <person name="Liere K."/>
            <person name="Szewzyk U."/>
        </authorList>
    </citation>
    <scope>NUCLEOTIDE SEQUENCE [LARGE SCALE GENOMIC DNA]</scope>
    <source>
        <strain evidence="18 19">OTSz_A_272</strain>
    </source>
</reference>
<feature type="binding site" evidence="15">
    <location>
        <position position="235"/>
    </location>
    <ligand>
        <name>substrate</name>
    </ligand>
</feature>
<evidence type="ECO:0000256" key="7">
    <source>
        <dbReference type="ARBA" id="ARBA00022605"/>
    </source>
</evidence>
<dbReference type="InterPro" id="IPR036291">
    <property type="entry name" value="NAD(P)-bd_dom_sf"/>
</dbReference>
<name>A0A1B1AJB9_9PROT</name>
<dbReference type="GO" id="GO:0009088">
    <property type="term" value="P:threonine biosynthetic process"/>
    <property type="evidence" value="ECO:0007669"/>
    <property type="project" value="UniProtKB-UniRule"/>
</dbReference>
<comment type="pathway">
    <text evidence="3 15">Amino-acid biosynthesis; L-threonine biosynthesis; L-threonine from L-aspartate: step 2/5.</text>
</comment>
<dbReference type="UniPathway" id="UPA00051">
    <property type="reaction ID" value="UER00464"/>
</dbReference>
<evidence type="ECO:0000256" key="1">
    <source>
        <dbReference type="ARBA" id="ARBA00005021"/>
    </source>
</evidence>
<dbReference type="EMBL" id="CP013244">
    <property type="protein sequence ID" value="ANP46645.1"/>
    <property type="molecule type" value="Genomic_DNA"/>
</dbReference>
<dbReference type="CDD" id="cd18131">
    <property type="entry name" value="ASADH_C_bac_euk_like"/>
    <property type="match status" value="1"/>
</dbReference>
<evidence type="ECO:0000313" key="19">
    <source>
        <dbReference type="Proteomes" id="UP000092498"/>
    </source>
</evidence>
<evidence type="ECO:0000256" key="5">
    <source>
        <dbReference type="ARBA" id="ARBA00011738"/>
    </source>
</evidence>
<dbReference type="Proteomes" id="UP000092498">
    <property type="component" value="Chromosome"/>
</dbReference>
<feature type="binding site" evidence="15">
    <location>
        <begin position="11"/>
        <end position="14"/>
    </location>
    <ligand>
        <name>NADP(+)</name>
        <dbReference type="ChEBI" id="CHEBI:58349"/>
    </ligand>
</feature>
<dbReference type="GO" id="GO:0046983">
    <property type="term" value="F:protein dimerization activity"/>
    <property type="evidence" value="ECO:0007669"/>
    <property type="project" value="InterPro"/>
</dbReference>
<comment type="function">
    <text evidence="15">Catalyzes the NADPH-dependent formation of L-aspartate-semialdehyde (L-ASA) by the reductive dephosphorylation of L-aspartyl-4-phosphate.</text>
</comment>
<dbReference type="NCBIfam" id="TIGR01296">
    <property type="entry name" value="asd_B"/>
    <property type="match status" value="1"/>
</dbReference>